<dbReference type="Pfam" id="PF00476">
    <property type="entry name" value="DNA_pol_A"/>
    <property type="match status" value="1"/>
</dbReference>
<dbReference type="PANTHER" id="PTHR10133">
    <property type="entry name" value="DNA POLYMERASE I"/>
    <property type="match status" value="1"/>
</dbReference>
<keyword evidence="4" id="KW-0269">Exonuclease</keyword>
<dbReference type="PANTHER" id="PTHR10133:SF27">
    <property type="entry name" value="DNA POLYMERASE NU"/>
    <property type="match status" value="1"/>
</dbReference>
<evidence type="ECO:0000256" key="2">
    <source>
        <dbReference type="ARBA" id="ARBA00012417"/>
    </source>
</evidence>
<dbReference type="GO" id="GO:0003677">
    <property type="term" value="F:DNA binding"/>
    <property type="evidence" value="ECO:0007669"/>
    <property type="project" value="InterPro"/>
</dbReference>
<evidence type="ECO:0000313" key="8">
    <source>
        <dbReference type="Proteomes" id="UP000031643"/>
    </source>
</evidence>
<reference evidence="7 8" key="1">
    <citation type="submission" date="2014-09" db="EMBL/GenBank/DDBJ databases">
        <title>Genome sequencing of Methyloceanibacter caenitepidi Gela4.</title>
        <authorList>
            <person name="Takeuchi M."/>
            <person name="Susumu S."/>
            <person name="Kamagata Y."/>
            <person name="Oshima K."/>
            <person name="Hattori M."/>
            <person name="Iwasaki W."/>
        </authorList>
    </citation>
    <scope>NUCLEOTIDE SEQUENCE [LARGE SCALE GENOMIC DNA]</scope>
    <source>
        <strain evidence="7 8">Gela4</strain>
    </source>
</reference>
<dbReference type="EMBL" id="AP014648">
    <property type="protein sequence ID" value="BAQ16062.1"/>
    <property type="molecule type" value="Genomic_DNA"/>
</dbReference>
<dbReference type="EC" id="2.7.7.7" evidence="2"/>
<evidence type="ECO:0000256" key="3">
    <source>
        <dbReference type="ARBA" id="ARBA00022705"/>
    </source>
</evidence>
<gene>
    <name evidence="7" type="ORF">GL4_0599</name>
</gene>
<comment type="subunit">
    <text evidence="1">Single-chain monomer with multiple functions.</text>
</comment>
<keyword evidence="4" id="KW-0540">Nuclease</keyword>
<evidence type="ECO:0000256" key="5">
    <source>
        <dbReference type="ARBA" id="ARBA00049244"/>
    </source>
</evidence>
<dbReference type="GO" id="GO:0006302">
    <property type="term" value="P:double-strand break repair"/>
    <property type="evidence" value="ECO:0007669"/>
    <property type="project" value="TreeGrafter"/>
</dbReference>
<evidence type="ECO:0000256" key="4">
    <source>
        <dbReference type="ARBA" id="ARBA00022839"/>
    </source>
</evidence>
<keyword evidence="4" id="KW-0378">Hydrolase</keyword>
<evidence type="ECO:0000313" key="7">
    <source>
        <dbReference type="EMBL" id="BAQ16062.1"/>
    </source>
</evidence>
<comment type="catalytic activity">
    <reaction evidence="5">
        <text>DNA(n) + a 2'-deoxyribonucleoside 5'-triphosphate = DNA(n+1) + diphosphate</text>
        <dbReference type="Rhea" id="RHEA:22508"/>
        <dbReference type="Rhea" id="RHEA-COMP:17339"/>
        <dbReference type="Rhea" id="RHEA-COMP:17340"/>
        <dbReference type="ChEBI" id="CHEBI:33019"/>
        <dbReference type="ChEBI" id="CHEBI:61560"/>
        <dbReference type="ChEBI" id="CHEBI:173112"/>
        <dbReference type="EC" id="2.7.7.7"/>
    </reaction>
</comment>
<dbReference type="SUPFAM" id="SSF56672">
    <property type="entry name" value="DNA/RNA polymerases"/>
    <property type="match status" value="1"/>
</dbReference>
<sequence length="734" mass="82633">MTNGLHIDFESRSTVDLKKTGTYVYAKHPTTDVWGASFAFGDGPILDWESPDVVPEYMHPRCPPEIAEHVESGGLIYAHNAAFERVMWTHLLGPRYGWPIPKTEQWRCTMVMAYAMALPGALEDAALALGLDVQKDAAGRRLMLQMAKPRGKIKFSKGYSSVPDDAIRVREMNEEGWEAYARTPDGPVIADVRWWNSAEKVERLIKYRRQDVEVERAMLDRLRPLKPSELDLWHLDQKINDRGVCVDVRLCEAAKQVVADTAEKLDADMRAATEGDVTACSNRNQIIAFVKSHGVDTESVAKDQVEEILGRDDIPPVVRCVLNLRRESAKTSVAKIDALLRGMCPDGRARGLLQFLAASTGRWAGRRFQPQNLVRTDEDFPVAEAIDAILGGYCSMAFDEPLNTVSQCLRGMLRAPKGKKLVAVDYRNIEGRMLAWLAGEQWKLDAFRAFDEGTGPDLYKVAYGRSYNMPASEVTKPQRQIGKVMELALGYQGGVGAFQTMAVNYGVQLPEEEVIGIRDAWRLAHPNVKSFWYDLEEAAFMAVEHPGETAYVGERIVFRVAGSWLFMRLPSKRFLAYAYPKIEWKEMPWYSDADTYWKDWGDDESARKFWGDAVADYDADRGMVLLKRKAKKQVVSYMGVNSYTRKWERCYLYGGLLAENATQAASRDILADAMPRLEAAGYPTILTVHDEIVAEVDEDFGSPDEMGAIMVDLPDWAEGAPITAEGWEGKRYRK</sequence>
<dbReference type="KEGG" id="mcg:GL4_0599"/>
<organism evidence="7 8">
    <name type="scientific">Methyloceanibacter caenitepidi</name>
    <dbReference type="NCBI Taxonomy" id="1384459"/>
    <lineage>
        <taxon>Bacteria</taxon>
        <taxon>Pseudomonadati</taxon>
        <taxon>Pseudomonadota</taxon>
        <taxon>Alphaproteobacteria</taxon>
        <taxon>Hyphomicrobiales</taxon>
        <taxon>Hyphomicrobiaceae</taxon>
        <taxon>Methyloceanibacter</taxon>
    </lineage>
</organism>
<dbReference type="RefSeq" id="WP_045364356.1">
    <property type="nucleotide sequence ID" value="NZ_AP014648.1"/>
</dbReference>
<protein>
    <recommendedName>
        <fullName evidence="2">DNA-directed DNA polymerase</fullName>
        <ecNumber evidence="2">2.7.7.7</ecNumber>
    </recommendedName>
</protein>
<dbReference type="STRING" id="1384459.GL4_0599"/>
<name>A0A0A8K0N0_9HYPH</name>
<dbReference type="SMART" id="SM00482">
    <property type="entry name" value="POLAc"/>
    <property type="match status" value="1"/>
</dbReference>
<dbReference type="GO" id="GO:0006261">
    <property type="term" value="P:DNA-templated DNA replication"/>
    <property type="evidence" value="ECO:0007669"/>
    <property type="project" value="InterPro"/>
</dbReference>
<proteinExistence type="predicted"/>
<keyword evidence="7" id="KW-0548">Nucleotidyltransferase</keyword>
<dbReference type="Gene3D" id="1.10.150.20">
    <property type="entry name" value="5' to 3' exonuclease, C-terminal subdomain"/>
    <property type="match status" value="1"/>
</dbReference>
<dbReference type="GO" id="GO:0003887">
    <property type="term" value="F:DNA-directed DNA polymerase activity"/>
    <property type="evidence" value="ECO:0007669"/>
    <property type="project" value="UniProtKB-EC"/>
</dbReference>
<keyword evidence="7" id="KW-0808">Transferase</keyword>
<dbReference type="InterPro" id="IPR002298">
    <property type="entry name" value="DNA_polymerase_A"/>
</dbReference>
<accession>A0A0A8K0N0</accession>
<evidence type="ECO:0000259" key="6">
    <source>
        <dbReference type="SMART" id="SM00482"/>
    </source>
</evidence>
<dbReference type="HOGENOM" id="CLU_012044_0_0_5"/>
<keyword evidence="8" id="KW-1185">Reference proteome</keyword>
<dbReference type="Proteomes" id="UP000031643">
    <property type="component" value="Chromosome"/>
</dbReference>
<keyword evidence="3" id="KW-0235">DNA replication</keyword>
<dbReference type="InterPro" id="IPR001098">
    <property type="entry name" value="DNA-dir_DNA_pol_A_palm_dom"/>
</dbReference>
<dbReference type="AlphaFoldDB" id="A0A0A8K0N0"/>
<dbReference type="GO" id="GO:0004527">
    <property type="term" value="F:exonuclease activity"/>
    <property type="evidence" value="ECO:0007669"/>
    <property type="project" value="UniProtKB-KW"/>
</dbReference>
<feature type="domain" description="DNA-directed DNA polymerase family A palm" evidence="6">
    <location>
        <begin position="406"/>
        <end position="700"/>
    </location>
</feature>
<dbReference type="InterPro" id="IPR043502">
    <property type="entry name" value="DNA/RNA_pol_sf"/>
</dbReference>
<evidence type="ECO:0000256" key="1">
    <source>
        <dbReference type="ARBA" id="ARBA00011541"/>
    </source>
</evidence>
<dbReference type="OrthoDB" id="9764911at2"/>